<feature type="region of interest" description="Disordered" evidence="1">
    <location>
        <begin position="38"/>
        <end position="86"/>
    </location>
</feature>
<dbReference type="EMBL" id="ML978992">
    <property type="protein sequence ID" value="KAF1924543.1"/>
    <property type="molecule type" value="Genomic_DNA"/>
</dbReference>
<dbReference type="OrthoDB" id="3796672at2759"/>
<proteinExistence type="predicted"/>
<name>A0A6A5RAG1_9PLEO</name>
<keyword evidence="3" id="KW-1185">Reference proteome</keyword>
<organism evidence="2 3">
    <name type="scientific">Didymella exigua CBS 183.55</name>
    <dbReference type="NCBI Taxonomy" id="1150837"/>
    <lineage>
        <taxon>Eukaryota</taxon>
        <taxon>Fungi</taxon>
        <taxon>Dikarya</taxon>
        <taxon>Ascomycota</taxon>
        <taxon>Pezizomycotina</taxon>
        <taxon>Dothideomycetes</taxon>
        <taxon>Pleosporomycetidae</taxon>
        <taxon>Pleosporales</taxon>
        <taxon>Pleosporineae</taxon>
        <taxon>Didymellaceae</taxon>
        <taxon>Didymella</taxon>
    </lineage>
</organism>
<accession>A0A6A5RAG1</accession>
<evidence type="ECO:0000256" key="1">
    <source>
        <dbReference type="SAM" id="MobiDB-lite"/>
    </source>
</evidence>
<reference evidence="2" key="1">
    <citation type="journal article" date="2020" name="Stud. Mycol.">
        <title>101 Dothideomycetes genomes: a test case for predicting lifestyles and emergence of pathogens.</title>
        <authorList>
            <person name="Haridas S."/>
            <person name="Albert R."/>
            <person name="Binder M."/>
            <person name="Bloem J."/>
            <person name="Labutti K."/>
            <person name="Salamov A."/>
            <person name="Andreopoulos B."/>
            <person name="Baker S."/>
            <person name="Barry K."/>
            <person name="Bills G."/>
            <person name="Bluhm B."/>
            <person name="Cannon C."/>
            <person name="Castanera R."/>
            <person name="Culley D."/>
            <person name="Daum C."/>
            <person name="Ezra D."/>
            <person name="Gonzalez J."/>
            <person name="Henrissat B."/>
            <person name="Kuo A."/>
            <person name="Liang C."/>
            <person name="Lipzen A."/>
            <person name="Lutzoni F."/>
            <person name="Magnuson J."/>
            <person name="Mondo S."/>
            <person name="Nolan M."/>
            <person name="Ohm R."/>
            <person name="Pangilinan J."/>
            <person name="Park H.-J."/>
            <person name="Ramirez L."/>
            <person name="Alfaro M."/>
            <person name="Sun H."/>
            <person name="Tritt A."/>
            <person name="Yoshinaga Y."/>
            <person name="Zwiers L.-H."/>
            <person name="Turgeon B."/>
            <person name="Goodwin S."/>
            <person name="Spatafora J."/>
            <person name="Crous P."/>
            <person name="Grigoriev I."/>
        </authorList>
    </citation>
    <scope>NUCLEOTIDE SEQUENCE</scope>
    <source>
        <strain evidence="2">CBS 183.55</strain>
    </source>
</reference>
<feature type="compositionally biased region" description="Low complexity" evidence="1">
    <location>
        <begin position="178"/>
        <end position="197"/>
    </location>
</feature>
<dbReference type="GeneID" id="54355967"/>
<dbReference type="Proteomes" id="UP000800082">
    <property type="component" value="Unassembled WGS sequence"/>
</dbReference>
<gene>
    <name evidence="2" type="ORF">M421DRAFT_95313</name>
</gene>
<evidence type="ECO:0000313" key="3">
    <source>
        <dbReference type="Proteomes" id="UP000800082"/>
    </source>
</evidence>
<feature type="compositionally biased region" description="Acidic residues" evidence="1">
    <location>
        <begin position="213"/>
        <end position="222"/>
    </location>
</feature>
<feature type="region of interest" description="Disordered" evidence="1">
    <location>
        <begin position="130"/>
        <end position="255"/>
    </location>
</feature>
<dbReference type="AlphaFoldDB" id="A0A6A5RAG1"/>
<dbReference type="RefSeq" id="XP_033444796.1">
    <property type="nucleotide sequence ID" value="XM_033598300.1"/>
</dbReference>
<sequence length="309" mass="34233">MSTPNDAPEDYFGTNAEWSGVETAYPAGMSWAGSLFPSAPRDPRIFGPPDPLELVPRKSHLSVPSSDSLKTYKAPGPFDEEDSDEGWRKSYYGTQVYTGEEFVKTLQYPTTEEQKRRMRFWDGFESRSVDMRGPRVQDQARPAGGEEHRFPNVLPTRSDSPTAQMGLHDNHSPMNGLSPVPASRSVPALASAPASSPAPVPAQTAHRSSSIDGEYEIDDDSLPDTSQGPQTIKCRNDREQVPDSTPPRTASPLGVDDWGNANLLRLWKHKVIRKKGYEPMLATFTGQTVESLHEVWTKHKKRWSAVGVV</sequence>
<evidence type="ECO:0000313" key="2">
    <source>
        <dbReference type="EMBL" id="KAF1924543.1"/>
    </source>
</evidence>
<protein>
    <submittedName>
        <fullName evidence="2">Uncharacterized protein</fullName>
    </submittedName>
</protein>